<protein>
    <recommendedName>
        <fullName evidence="2">Transcription factor zinc-finger domain-containing protein</fullName>
    </recommendedName>
</protein>
<evidence type="ECO:0000313" key="4">
    <source>
        <dbReference type="Proteomes" id="UP000467322"/>
    </source>
</evidence>
<proteinExistence type="predicted"/>
<feature type="compositionally biased region" description="Low complexity" evidence="1">
    <location>
        <begin position="58"/>
        <end position="75"/>
    </location>
</feature>
<accession>A0A845M8K0</accession>
<evidence type="ECO:0000259" key="2">
    <source>
        <dbReference type="Pfam" id="PF13453"/>
    </source>
</evidence>
<evidence type="ECO:0000256" key="1">
    <source>
        <dbReference type="SAM" id="MobiDB-lite"/>
    </source>
</evidence>
<dbReference type="EMBL" id="WTUX01000010">
    <property type="protein sequence ID" value="MZR12611.1"/>
    <property type="molecule type" value="Genomic_DNA"/>
</dbReference>
<dbReference type="InterPro" id="IPR027392">
    <property type="entry name" value="TF_Znf"/>
</dbReference>
<comment type="caution">
    <text evidence="3">The sequence shown here is derived from an EMBL/GenBank/DDBJ whole genome shotgun (WGS) entry which is preliminary data.</text>
</comment>
<dbReference type="Pfam" id="PF13453">
    <property type="entry name" value="Zn_ribbon_TFIIB"/>
    <property type="match status" value="1"/>
</dbReference>
<gene>
    <name evidence="3" type="ORF">GQE99_06205</name>
</gene>
<feature type="compositionally biased region" description="Basic residues" evidence="1">
    <location>
        <begin position="84"/>
        <end position="95"/>
    </location>
</feature>
<feature type="region of interest" description="Disordered" evidence="1">
    <location>
        <begin position="47"/>
        <end position="97"/>
    </location>
</feature>
<name>A0A845M8K0_9RHOB</name>
<reference evidence="3 4" key="1">
    <citation type="submission" date="2019-12" db="EMBL/GenBank/DDBJ databases">
        <title>Maritimibacter sp. nov. sp. isolated from sea sand.</title>
        <authorList>
            <person name="Kim J."/>
            <person name="Jeong S.E."/>
            <person name="Jung H.S."/>
            <person name="Jeon C.O."/>
        </authorList>
    </citation>
    <scope>NUCLEOTIDE SEQUENCE [LARGE SCALE GENOMIC DNA]</scope>
    <source>
        <strain evidence="3 4">DP07</strain>
    </source>
</reference>
<dbReference type="RefSeq" id="WP_161350718.1">
    <property type="nucleotide sequence ID" value="NZ_WTUX01000010.1"/>
</dbReference>
<evidence type="ECO:0000313" key="3">
    <source>
        <dbReference type="EMBL" id="MZR12611.1"/>
    </source>
</evidence>
<feature type="domain" description="Transcription factor zinc-finger" evidence="2">
    <location>
        <begin position="2"/>
        <end position="42"/>
    </location>
</feature>
<organism evidence="3 4">
    <name type="scientific">Maritimibacter harenae</name>
    <dbReference type="NCBI Taxonomy" id="2606218"/>
    <lineage>
        <taxon>Bacteria</taxon>
        <taxon>Pseudomonadati</taxon>
        <taxon>Pseudomonadota</taxon>
        <taxon>Alphaproteobacteria</taxon>
        <taxon>Rhodobacterales</taxon>
        <taxon>Roseobacteraceae</taxon>
        <taxon>Maritimibacter</taxon>
    </lineage>
</organism>
<dbReference type="Proteomes" id="UP000467322">
    <property type="component" value="Unassembled WGS sequence"/>
</dbReference>
<dbReference type="AlphaFoldDB" id="A0A845M8K0"/>
<keyword evidence="4" id="KW-1185">Reference proteome</keyword>
<sequence length="112" mass="12874">MICPNCAREMEHVARHGIVLDRCEVCGGVWLDRGELEHLMEAVRAPVIQPEPDPAPRRMPTARRAAPAPRHAAPRQWDDDHPRKSGKKKAKRYKQKYSTSARIKYLLKELLD</sequence>